<sequence precursor="true">MSPALTILCALATVVGALVAVAPAPSGGVAAASVRALAGVRDAARGSIVLDLTPELEDASEQLTHARFVEDGLNGATGRDRLRVRLQTIEAMRAVHGRHAGLDDVRARAALAAGAHLSTLGFGEEALLEHDIAVRLAGDEELRYRARLERARSARRTERWERALVDFRWCAEHSRGAERIEALLYEGEAQERLGFEDLAREVWQRALIDAVPCTATVDVYDRLARAALARGDEDGAATWLEDCRRGLGDALRATTPTGTALRRAVVGMRARYELQCAVGERSVRAPLLTNDDDGVADES</sequence>
<dbReference type="InterPro" id="IPR011990">
    <property type="entry name" value="TPR-like_helical_dom_sf"/>
</dbReference>
<proteinExistence type="predicted"/>
<dbReference type="EMBL" id="CP036290">
    <property type="protein sequence ID" value="QDU86300.1"/>
    <property type="molecule type" value="Genomic_DNA"/>
</dbReference>
<dbReference type="SUPFAM" id="SSF48452">
    <property type="entry name" value="TPR-like"/>
    <property type="match status" value="1"/>
</dbReference>
<keyword evidence="3" id="KW-1185">Reference proteome</keyword>
<organism evidence="2 3">
    <name type="scientific">Rohdeia mirabilis</name>
    <dbReference type="NCBI Taxonomy" id="2528008"/>
    <lineage>
        <taxon>Bacteria</taxon>
        <taxon>Pseudomonadati</taxon>
        <taxon>Planctomycetota</taxon>
        <taxon>Planctomycetia</taxon>
        <taxon>Planctomycetia incertae sedis</taxon>
        <taxon>Rohdeia</taxon>
    </lineage>
</organism>
<gene>
    <name evidence="2" type="ORF">Pla163_34510</name>
</gene>
<protein>
    <recommendedName>
        <fullName evidence="4">Tetratricopeptide repeat protein</fullName>
    </recommendedName>
</protein>
<feature type="chain" id="PRO_5022051616" description="Tetratricopeptide repeat protein" evidence="1">
    <location>
        <begin position="21"/>
        <end position="299"/>
    </location>
</feature>
<evidence type="ECO:0000256" key="1">
    <source>
        <dbReference type="SAM" id="SignalP"/>
    </source>
</evidence>
<feature type="signal peptide" evidence="1">
    <location>
        <begin position="1"/>
        <end position="20"/>
    </location>
</feature>
<dbReference type="Proteomes" id="UP000319342">
    <property type="component" value="Chromosome"/>
</dbReference>
<dbReference type="RefSeq" id="WP_145191282.1">
    <property type="nucleotide sequence ID" value="NZ_CP036290.1"/>
</dbReference>
<evidence type="ECO:0008006" key="4">
    <source>
        <dbReference type="Google" id="ProtNLM"/>
    </source>
</evidence>
<evidence type="ECO:0000313" key="3">
    <source>
        <dbReference type="Proteomes" id="UP000319342"/>
    </source>
</evidence>
<keyword evidence="1" id="KW-0732">Signal</keyword>
<evidence type="ECO:0000313" key="2">
    <source>
        <dbReference type="EMBL" id="QDU86300.1"/>
    </source>
</evidence>
<accession>A0A518D4A4</accession>
<dbReference type="Gene3D" id="1.25.40.10">
    <property type="entry name" value="Tetratricopeptide repeat domain"/>
    <property type="match status" value="1"/>
</dbReference>
<dbReference type="AlphaFoldDB" id="A0A518D4A4"/>
<reference evidence="2 3" key="1">
    <citation type="submission" date="2019-02" db="EMBL/GenBank/DDBJ databases">
        <title>Deep-cultivation of Planctomycetes and their phenomic and genomic characterization uncovers novel biology.</title>
        <authorList>
            <person name="Wiegand S."/>
            <person name="Jogler M."/>
            <person name="Boedeker C."/>
            <person name="Pinto D."/>
            <person name="Vollmers J."/>
            <person name="Rivas-Marin E."/>
            <person name="Kohn T."/>
            <person name="Peeters S.H."/>
            <person name="Heuer A."/>
            <person name="Rast P."/>
            <person name="Oberbeckmann S."/>
            <person name="Bunk B."/>
            <person name="Jeske O."/>
            <person name="Meyerdierks A."/>
            <person name="Storesund J.E."/>
            <person name="Kallscheuer N."/>
            <person name="Luecker S."/>
            <person name="Lage O.M."/>
            <person name="Pohl T."/>
            <person name="Merkel B.J."/>
            <person name="Hornburger P."/>
            <person name="Mueller R.-W."/>
            <person name="Bruemmer F."/>
            <person name="Labrenz M."/>
            <person name="Spormann A.M."/>
            <person name="Op den Camp H."/>
            <person name="Overmann J."/>
            <person name="Amann R."/>
            <person name="Jetten M.S.M."/>
            <person name="Mascher T."/>
            <person name="Medema M.H."/>
            <person name="Devos D.P."/>
            <person name="Kaster A.-K."/>
            <person name="Ovreas L."/>
            <person name="Rohde M."/>
            <person name="Galperin M.Y."/>
            <person name="Jogler C."/>
        </authorList>
    </citation>
    <scope>NUCLEOTIDE SEQUENCE [LARGE SCALE GENOMIC DNA]</scope>
    <source>
        <strain evidence="2 3">Pla163</strain>
    </source>
</reference>
<name>A0A518D4A4_9BACT</name>